<dbReference type="InterPro" id="IPR001387">
    <property type="entry name" value="Cro/C1-type_HTH"/>
</dbReference>
<evidence type="ECO:0000313" key="3">
    <source>
        <dbReference type="Proteomes" id="UP001601442"/>
    </source>
</evidence>
<protein>
    <submittedName>
        <fullName evidence="2">Helix-turn-helix domain-containing protein</fullName>
    </submittedName>
</protein>
<organism evidence="2 3">
    <name type="scientific">Nocardia aobensis</name>
    <dbReference type="NCBI Taxonomy" id="257277"/>
    <lineage>
        <taxon>Bacteria</taxon>
        <taxon>Bacillati</taxon>
        <taxon>Actinomycetota</taxon>
        <taxon>Actinomycetes</taxon>
        <taxon>Mycobacteriales</taxon>
        <taxon>Nocardiaceae</taxon>
        <taxon>Nocardia</taxon>
    </lineage>
</organism>
<comment type="caution">
    <text evidence="2">The sequence shown here is derived from an EMBL/GenBank/DDBJ whole genome shotgun (WGS) entry which is preliminary data.</text>
</comment>
<dbReference type="Proteomes" id="UP001601442">
    <property type="component" value="Unassembled WGS sequence"/>
</dbReference>
<gene>
    <name evidence="2" type="ORF">ACFYU5_19060</name>
</gene>
<keyword evidence="3" id="KW-1185">Reference proteome</keyword>
<accession>A0ABW6P5U1</accession>
<dbReference type="Gene3D" id="1.10.260.40">
    <property type="entry name" value="lambda repressor-like DNA-binding domains"/>
    <property type="match status" value="1"/>
</dbReference>
<dbReference type="EMBL" id="JBIAMT010000003">
    <property type="protein sequence ID" value="MFF0498513.1"/>
    <property type="molecule type" value="Genomic_DNA"/>
</dbReference>
<sequence>MAVPRWGDFIEDILDRTGMDSSTLARKSGVTPSTLSKWRLNMTSAPGIDKIRMIMAVKEVQELGISFLDALVSASLITPEEAGQESTPAPARRTPLSEYSTNEIAREINKRLERIKEAEND</sequence>
<dbReference type="CDD" id="cd00093">
    <property type="entry name" value="HTH_XRE"/>
    <property type="match status" value="1"/>
</dbReference>
<evidence type="ECO:0000313" key="2">
    <source>
        <dbReference type="EMBL" id="MFF0498513.1"/>
    </source>
</evidence>
<evidence type="ECO:0000256" key="1">
    <source>
        <dbReference type="SAM" id="MobiDB-lite"/>
    </source>
</evidence>
<proteinExistence type="predicted"/>
<feature type="region of interest" description="Disordered" evidence="1">
    <location>
        <begin position="79"/>
        <end position="100"/>
    </location>
</feature>
<dbReference type="InterPro" id="IPR010982">
    <property type="entry name" value="Lambda_DNA-bd_dom_sf"/>
</dbReference>
<reference evidence="2 3" key="1">
    <citation type="submission" date="2024-10" db="EMBL/GenBank/DDBJ databases">
        <title>The Natural Products Discovery Center: Release of the First 8490 Sequenced Strains for Exploring Actinobacteria Biosynthetic Diversity.</title>
        <authorList>
            <person name="Kalkreuter E."/>
            <person name="Kautsar S.A."/>
            <person name="Yang D."/>
            <person name="Bader C.D."/>
            <person name="Teijaro C.N."/>
            <person name="Fluegel L."/>
            <person name="Davis C.M."/>
            <person name="Simpson J.R."/>
            <person name="Lauterbach L."/>
            <person name="Steele A.D."/>
            <person name="Gui C."/>
            <person name="Meng S."/>
            <person name="Li G."/>
            <person name="Viehrig K."/>
            <person name="Ye F."/>
            <person name="Su P."/>
            <person name="Kiefer A.F."/>
            <person name="Nichols A."/>
            <person name="Cepeda A.J."/>
            <person name="Yan W."/>
            <person name="Fan B."/>
            <person name="Jiang Y."/>
            <person name="Adhikari A."/>
            <person name="Zheng C.-J."/>
            <person name="Schuster L."/>
            <person name="Cowan T.M."/>
            <person name="Smanski M.J."/>
            <person name="Chevrette M.G."/>
            <person name="De Carvalho L.P.S."/>
            <person name="Shen B."/>
        </authorList>
    </citation>
    <scope>NUCLEOTIDE SEQUENCE [LARGE SCALE GENOMIC DNA]</scope>
    <source>
        <strain evidence="2 3">NPDC004119</strain>
    </source>
</reference>
<dbReference type="SUPFAM" id="SSF47413">
    <property type="entry name" value="lambda repressor-like DNA-binding domains"/>
    <property type="match status" value="1"/>
</dbReference>
<name>A0ABW6P5U1_9NOCA</name>
<dbReference type="RefSeq" id="WP_387396026.1">
    <property type="nucleotide sequence ID" value="NZ_JBIAMT010000003.1"/>
</dbReference>